<dbReference type="InterPro" id="IPR050366">
    <property type="entry name" value="BP-dependent_transpt_permease"/>
</dbReference>
<evidence type="ECO:0000256" key="1">
    <source>
        <dbReference type="ARBA" id="ARBA00004651"/>
    </source>
</evidence>
<keyword evidence="4 7" id="KW-0812">Transmembrane</keyword>
<evidence type="ECO:0000313" key="9">
    <source>
        <dbReference type="EMBL" id="RKS72414.1"/>
    </source>
</evidence>
<dbReference type="FunCoup" id="A0A420XMI1">
    <property type="interactions" value="43"/>
</dbReference>
<comment type="caution">
    <text evidence="9">The sequence shown here is derived from an EMBL/GenBank/DDBJ whole genome shotgun (WGS) entry which is preliminary data.</text>
</comment>
<proteinExistence type="inferred from homology"/>
<feature type="domain" description="ABC transmembrane type-1" evidence="8">
    <location>
        <begin position="128"/>
        <end position="318"/>
    </location>
</feature>
<dbReference type="CDD" id="cd06261">
    <property type="entry name" value="TM_PBP2"/>
    <property type="match status" value="1"/>
</dbReference>
<dbReference type="Gene3D" id="1.10.3720.10">
    <property type="entry name" value="MetI-like"/>
    <property type="match status" value="1"/>
</dbReference>
<evidence type="ECO:0000256" key="2">
    <source>
        <dbReference type="ARBA" id="ARBA00022448"/>
    </source>
</evidence>
<dbReference type="SUPFAM" id="SSF161098">
    <property type="entry name" value="MetI-like"/>
    <property type="match status" value="1"/>
</dbReference>
<dbReference type="Pfam" id="PF12911">
    <property type="entry name" value="OppC_N"/>
    <property type="match status" value="1"/>
</dbReference>
<dbReference type="InterPro" id="IPR000515">
    <property type="entry name" value="MetI-like"/>
</dbReference>
<dbReference type="GO" id="GO:0005886">
    <property type="term" value="C:plasma membrane"/>
    <property type="evidence" value="ECO:0007669"/>
    <property type="project" value="UniProtKB-SubCell"/>
</dbReference>
<accession>A0A420XMI1</accession>
<feature type="transmembrane region" description="Helical" evidence="7">
    <location>
        <begin position="130"/>
        <end position="155"/>
    </location>
</feature>
<comment type="similarity">
    <text evidence="7">Belongs to the binding-protein-dependent transport system permease family.</text>
</comment>
<keyword evidence="10" id="KW-1185">Reference proteome</keyword>
<evidence type="ECO:0000256" key="3">
    <source>
        <dbReference type="ARBA" id="ARBA00022475"/>
    </source>
</evidence>
<comment type="subcellular location">
    <subcellularLocation>
        <location evidence="1 7">Cell membrane</location>
        <topology evidence="1 7">Multi-pass membrane protein</topology>
    </subcellularLocation>
</comment>
<evidence type="ECO:0000313" key="10">
    <source>
        <dbReference type="Proteomes" id="UP000281955"/>
    </source>
</evidence>
<name>A0A420XMI1_9ACTN</name>
<keyword evidence="6 7" id="KW-0472">Membrane</keyword>
<dbReference type="PANTHER" id="PTHR43386:SF6">
    <property type="entry name" value="ABC TRANSPORTER PERMEASE PROTEIN"/>
    <property type="match status" value="1"/>
</dbReference>
<keyword evidence="5 7" id="KW-1133">Transmembrane helix</keyword>
<evidence type="ECO:0000256" key="4">
    <source>
        <dbReference type="ARBA" id="ARBA00022692"/>
    </source>
</evidence>
<gene>
    <name evidence="9" type="ORF">CLV35_2658</name>
</gene>
<dbReference type="Proteomes" id="UP000281955">
    <property type="component" value="Unassembled WGS sequence"/>
</dbReference>
<feature type="transmembrane region" description="Helical" evidence="7">
    <location>
        <begin position="242"/>
        <end position="263"/>
    </location>
</feature>
<dbReference type="InterPro" id="IPR035906">
    <property type="entry name" value="MetI-like_sf"/>
</dbReference>
<dbReference type="InParanoid" id="A0A420XMI1"/>
<feature type="transmembrane region" description="Helical" evidence="7">
    <location>
        <begin position="60"/>
        <end position="82"/>
    </location>
</feature>
<dbReference type="AlphaFoldDB" id="A0A420XMI1"/>
<feature type="transmembrane region" description="Helical" evidence="7">
    <location>
        <begin position="300"/>
        <end position="321"/>
    </location>
</feature>
<dbReference type="GO" id="GO:0055085">
    <property type="term" value="P:transmembrane transport"/>
    <property type="evidence" value="ECO:0007669"/>
    <property type="project" value="InterPro"/>
</dbReference>
<feature type="transmembrane region" description="Helical" evidence="7">
    <location>
        <begin position="192"/>
        <end position="211"/>
    </location>
</feature>
<dbReference type="Pfam" id="PF00528">
    <property type="entry name" value="BPD_transp_1"/>
    <property type="match status" value="1"/>
</dbReference>
<reference evidence="9 10" key="1">
    <citation type="submission" date="2018-10" db="EMBL/GenBank/DDBJ databases">
        <title>Genomic Encyclopedia of Archaeal and Bacterial Type Strains, Phase II (KMG-II): from individual species to whole genera.</title>
        <authorList>
            <person name="Goeker M."/>
        </authorList>
    </citation>
    <scope>NUCLEOTIDE SEQUENCE [LARGE SCALE GENOMIC DNA]</scope>
    <source>
        <strain evidence="9 10">RP-AC37</strain>
    </source>
</reference>
<protein>
    <submittedName>
        <fullName evidence="9">Oligopeptide transport system permease protein</fullName>
    </submittedName>
</protein>
<dbReference type="InterPro" id="IPR025966">
    <property type="entry name" value="OppC_N"/>
</dbReference>
<keyword evidence="3" id="KW-1003">Cell membrane</keyword>
<dbReference type="PANTHER" id="PTHR43386">
    <property type="entry name" value="OLIGOPEPTIDE TRANSPORT SYSTEM PERMEASE PROTEIN APPC"/>
    <property type="match status" value="1"/>
</dbReference>
<dbReference type="OrthoDB" id="8906042at2"/>
<feature type="transmembrane region" description="Helical" evidence="7">
    <location>
        <begin position="167"/>
        <end position="186"/>
    </location>
</feature>
<keyword evidence="2 7" id="KW-0813">Transport</keyword>
<evidence type="ECO:0000256" key="6">
    <source>
        <dbReference type="ARBA" id="ARBA00023136"/>
    </source>
</evidence>
<dbReference type="EMBL" id="RBWV01000013">
    <property type="protein sequence ID" value="RKS72414.1"/>
    <property type="molecule type" value="Genomic_DNA"/>
</dbReference>
<organism evidence="9 10">
    <name type="scientific">Motilibacter peucedani</name>
    <dbReference type="NCBI Taxonomy" id="598650"/>
    <lineage>
        <taxon>Bacteria</taxon>
        <taxon>Bacillati</taxon>
        <taxon>Actinomycetota</taxon>
        <taxon>Actinomycetes</taxon>
        <taxon>Motilibacterales</taxon>
        <taxon>Motilibacteraceae</taxon>
        <taxon>Motilibacter</taxon>
    </lineage>
</organism>
<dbReference type="RefSeq" id="WP_121193968.1">
    <property type="nucleotide sequence ID" value="NZ_RBWV01000013.1"/>
</dbReference>
<evidence type="ECO:0000256" key="7">
    <source>
        <dbReference type="RuleBase" id="RU363032"/>
    </source>
</evidence>
<sequence>MTDIDRHAIGSDGSAVVTPGAVQGTTTLGTPGGDVGQGQPVAERHGSLWGDAWRELRRSVTFWISLTMIAVFLVMAVFPGLFTSHNPYALDGSWECDLSNSLRGASGGHPMGYDFQGCDVWSLTAYGARASISVGFIVTILSTIIGGTLGIVAGYYGGWVDGVISRIIDIFFGLPYVLGGLVILTLVQRPGIQGVVLALTVLGWVGIARIARSSVISIRDADFVVAARAVGARTPRILLKHILPNSLAPLIVVSTVGLGAVVASEATFSFLGIGVQPPTTSWGLQISDASSHFIGGEHALLWPSATLTVAVLSFILLGDAVREALDPKLR</sequence>
<evidence type="ECO:0000256" key="5">
    <source>
        <dbReference type="ARBA" id="ARBA00022989"/>
    </source>
</evidence>
<evidence type="ECO:0000259" key="8">
    <source>
        <dbReference type="PROSITE" id="PS50928"/>
    </source>
</evidence>
<dbReference type="PROSITE" id="PS50928">
    <property type="entry name" value="ABC_TM1"/>
    <property type="match status" value="1"/>
</dbReference>